<evidence type="ECO:0000313" key="15">
    <source>
        <dbReference type="Proteomes" id="UP000285201"/>
    </source>
</evidence>
<keyword evidence="11" id="KW-0812">Transmembrane</keyword>
<dbReference type="Pfam" id="PF00746">
    <property type="entry name" value="Gram_pos_anchor"/>
    <property type="match status" value="1"/>
</dbReference>
<dbReference type="InterPro" id="IPR013783">
    <property type="entry name" value="Ig-like_fold"/>
</dbReference>
<evidence type="ECO:0000256" key="2">
    <source>
        <dbReference type="ARBA" id="ARBA00004613"/>
    </source>
</evidence>
<dbReference type="GO" id="GO:0016837">
    <property type="term" value="F:carbon-oxygen lyase activity, acting on polysaccharides"/>
    <property type="evidence" value="ECO:0007669"/>
    <property type="project" value="TreeGrafter"/>
</dbReference>
<evidence type="ECO:0000256" key="9">
    <source>
        <dbReference type="ARBA" id="ARBA00023239"/>
    </source>
</evidence>
<dbReference type="SUPFAM" id="SSF49265">
    <property type="entry name" value="Fibronectin type III"/>
    <property type="match status" value="1"/>
</dbReference>
<comment type="cofactor">
    <cofactor evidence="1">
        <name>Ca(2+)</name>
        <dbReference type="ChEBI" id="CHEBI:29108"/>
    </cofactor>
</comment>
<feature type="transmembrane region" description="Helical" evidence="11">
    <location>
        <begin position="1486"/>
        <end position="1505"/>
    </location>
</feature>
<evidence type="ECO:0000256" key="8">
    <source>
        <dbReference type="ARBA" id="ARBA00023088"/>
    </source>
</evidence>
<dbReference type="Gene3D" id="2.160.20.10">
    <property type="entry name" value="Single-stranded right-handed beta-helix, Pectin lyase-like"/>
    <property type="match status" value="1"/>
</dbReference>
<dbReference type="SMART" id="SM00060">
    <property type="entry name" value="FN3"/>
    <property type="match status" value="1"/>
</dbReference>
<keyword evidence="6" id="KW-0732">Signal</keyword>
<dbReference type="InterPro" id="IPR052052">
    <property type="entry name" value="Polysaccharide_Lyase_9"/>
</dbReference>
<keyword evidence="8" id="KW-0572">Peptidoglycan-anchor</keyword>
<comment type="similarity">
    <text evidence="10">Belongs to the polysaccharide lyase 9 family.</text>
</comment>
<name>A0A415MD75_9FIRM</name>
<dbReference type="InterPro" id="IPR036116">
    <property type="entry name" value="FN3_sf"/>
</dbReference>
<keyword evidence="11" id="KW-0472">Membrane</keyword>
<evidence type="ECO:0000256" key="5">
    <source>
        <dbReference type="ARBA" id="ARBA00022723"/>
    </source>
</evidence>
<organism evidence="14 15">
    <name type="scientific">Lachnospira eligens</name>
    <dbReference type="NCBI Taxonomy" id="39485"/>
    <lineage>
        <taxon>Bacteria</taxon>
        <taxon>Bacillati</taxon>
        <taxon>Bacillota</taxon>
        <taxon>Clostridia</taxon>
        <taxon>Lachnospirales</taxon>
        <taxon>Lachnospiraceae</taxon>
        <taxon>Lachnospira</taxon>
    </lineage>
</organism>
<keyword evidence="9" id="KW-0456">Lyase</keyword>
<dbReference type="GO" id="GO:0005576">
    <property type="term" value="C:extracellular region"/>
    <property type="evidence" value="ECO:0007669"/>
    <property type="project" value="UniProtKB-SubCell"/>
</dbReference>
<keyword evidence="3" id="KW-0134">Cell wall</keyword>
<evidence type="ECO:0000256" key="1">
    <source>
        <dbReference type="ARBA" id="ARBA00001913"/>
    </source>
</evidence>
<evidence type="ECO:0000256" key="7">
    <source>
        <dbReference type="ARBA" id="ARBA00022837"/>
    </source>
</evidence>
<keyword evidence="7" id="KW-0106">Calcium</keyword>
<dbReference type="CDD" id="cd00063">
    <property type="entry name" value="FN3"/>
    <property type="match status" value="1"/>
</dbReference>
<keyword evidence="11" id="KW-1133">Transmembrane helix</keyword>
<dbReference type="SMART" id="SM00710">
    <property type="entry name" value="PbH1"/>
    <property type="match status" value="6"/>
</dbReference>
<gene>
    <name evidence="14" type="ORF">DW007_04420</name>
</gene>
<dbReference type="PANTHER" id="PTHR40088:SF1">
    <property type="entry name" value="PECTATE LYASE PEL9"/>
    <property type="match status" value="1"/>
</dbReference>
<evidence type="ECO:0000256" key="3">
    <source>
        <dbReference type="ARBA" id="ARBA00022512"/>
    </source>
</evidence>
<dbReference type="SUPFAM" id="SSF51126">
    <property type="entry name" value="Pectin lyase-like"/>
    <property type="match status" value="1"/>
</dbReference>
<dbReference type="InterPro" id="IPR012334">
    <property type="entry name" value="Pectin_lyas_fold"/>
</dbReference>
<dbReference type="InterPro" id="IPR019931">
    <property type="entry name" value="LPXTG_anchor"/>
</dbReference>
<dbReference type="EMBL" id="QROY01000003">
    <property type="protein sequence ID" value="RHL70225.1"/>
    <property type="molecule type" value="Genomic_DNA"/>
</dbReference>
<dbReference type="PANTHER" id="PTHR40088">
    <property type="entry name" value="PECTATE LYASE (EUROFUNG)"/>
    <property type="match status" value="1"/>
</dbReference>
<dbReference type="Gene3D" id="2.60.40.10">
    <property type="entry name" value="Immunoglobulins"/>
    <property type="match status" value="1"/>
</dbReference>
<dbReference type="InterPro" id="IPR006626">
    <property type="entry name" value="PbH1"/>
</dbReference>
<keyword evidence="4" id="KW-0964">Secreted</keyword>
<dbReference type="PROSITE" id="PS50853">
    <property type="entry name" value="FN3"/>
    <property type="match status" value="1"/>
</dbReference>
<keyword evidence="5" id="KW-0479">Metal-binding</keyword>
<reference evidence="14 15" key="1">
    <citation type="submission" date="2018-08" db="EMBL/GenBank/DDBJ databases">
        <title>A genome reference for cultivated species of the human gut microbiota.</title>
        <authorList>
            <person name="Zou Y."/>
            <person name="Xue W."/>
            <person name="Luo G."/>
        </authorList>
    </citation>
    <scope>NUCLEOTIDE SEQUENCE [LARGE SCALE GENOMIC DNA]</scope>
    <source>
        <strain evidence="14 15">AF36-7BH</strain>
    </source>
</reference>
<dbReference type="InterPro" id="IPR011050">
    <property type="entry name" value="Pectin_lyase_fold/virulence"/>
</dbReference>
<dbReference type="InterPro" id="IPR058863">
    <property type="entry name" value="PelX-like_Ig"/>
</dbReference>
<protein>
    <recommendedName>
        <fullName evidence="16">Fibronectin type-III domain-containing protein</fullName>
    </recommendedName>
</protein>
<dbReference type="Proteomes" id="UP000285201">
    <property type="component" value="Unassembled WGS sequence"/>
</dbReference>
<evidence type="ECO:0000259" key="12">
    <source>
        <dbReference type="PROSITE" id="PS50847"/>
    </source>
</evidence>
<evidence type="ECO:0000256" key="11">
    <source>
        <dbReference type="SAM" id="Phobius"/>
    </source>
</evidence>
<evidence type="ECO:0000259" key="13">
    <source>
        <dbReference type="PROSITE" id="PS50853"/>
    </source>
</evidence>
<feature type="transmembrane region" description="Helical" evidence="11">
    <location>
        <begin position="32"/>
        <end position="55"/>
    </location>
</feature>
<dbReference type="Pfam" id="PF25849">
    <property type="entry name" value="PelX_N"/>
    <property type="match status" value="1"/>
</dbReference>
<dbReference type="GO" id="GO:0046872">
    <property type="term" value="F:metal ion binding"/>
    <property type="evidence" value="ECO:0007669"/>
    <property type="project" value="UniProtKB-KW"/>
</dbReference>
<evidence type="ECO:0000256" key="4">
    <source>
        <dbReference type="ARBA" id="ARBA00022525"/>
    </source>
</evidence>
<evidence type="ECO:0000313" key="14">
    <source>
        <dbReference type="EMBL" id="RHL70225.1"/>
    </source>
</evidence>
<dbReference type="Pfam" id="PF25850">
    <property type="entry name" value="PelX_Ig"/>
    <property type="match status" value="1"/>
</dbReference>
<feature type="domain" description="Gram-positive cocci surface proteins LPxTG" evidence="12">
    <location>
        <begin position="1475"/>
        <end position="1512"/>
    </location>
</feature>
<evidence type="ECO:0000256" key="6">
    <source>
        <dbReference type="ARBA" id="ARBA00022729"/>
    </source>
</evidence>
<dbReference type="InterPro" id="IPR003961">
    <property type="entry name" value="FN3_dom"/>
</dbReference>
<evidence type="ECO:0008006" key="16">
    <source>
        <dbReference type="Google" id="ProtNLM"/>
    </source>
</evidence>
<comment type="caution">
    <text evidence="14">The sequence shown here is derived from an EMBL/GenBank/DDBJ whole genome shotgun (WGS) entry which is preliminary data.</text>
</comment>
<feature type="domain" description="Fibronectin type-III" evidence="13">
    <location>
        <begin position="489"/>
        <end position="572"/>
    </location>
</feature>
<accession>A0A415MD75</accession>
<dbReference type="PROSITE" id="PS50847">
    <property type="entry name" value="GRAM_POS_ANCHORING"/>
    <property type="match status" value="1"/>
</dbReference>
<comment type="subcellular location">
    <subcellularLocation>
        <location evidence="2">Secreted</location>
    </subcellularLocation>
</comment>
<dbReference type="InterPro" id="IPR058953">
    <property type="entry name" value="PelX-like_N"/>
</dbReference>
<sequence>MSKRTCYMLLITGTLLCLQYNKEDFMKKGKRILAAFLAVLMVVAIMPFTSFSGIFTSKAKAAESGKKYTFEGTELEAAAAGKYTDGQAVTAGTDGYFTFYMSAKTKIDGSEKTWSDGYICAQRVNFGGKADVTNMKNLVSFKTSNAAKVKVYWVEGGADNRQIAIFGSKGEVVTKTEVTAAKNEAVVSTLELADAGTYYLGGLENNNYIFKIEVEETAAVEEPVVKEYELDGAKLETAAAGKFTDGQTVAAGTDNAFTLYMSAKTKIDSSSKTWDDGFAGTQRINFGGKADIANMKNFVSFKTEGTAKVKIYWVEGGADNRQMAIFNTSGAVVTKTEVTAAKNETVVSTLELADAGTYYLGGLENNNYIFKVVVTDTVGGGNTPVVPRKDWSEVAAPVIGEVAQDGADVTVPFTMALGNDGADKVSVVMTDASGNTETKGYALEGEGGQVKFTPASSGEYTFTITASREGENDKAGNTVKFNFEYPLSAPSISSATSMGNGTVSLVWQSVKEATSYNVYVGGTKVGSTSATSYDVTGLTVGTKYDFAVEAVRETPAAVSDKSTISATATSDAKQVWGYIVYGNGASESNSAYEGNINETGSVTLRSGAVDANGVLKGSGNNGKLVPASFDGLNFYYTAVPTSLNFTLRAKVTVDQWNLSNGQEGFGLMAADRLGGSGWNNSYMAVVSKTEYYWNEEAGKVTNDTTALKVSQKIGIASQEKKGLTKDNIAAIEANDTETVKQFQSAMYPLEQRYAQNVNVIGNAVKPVDATIENPVTEMYLTIQKNNTGYFVSYESVDGTYSTTKKYYDTETLSQLDSDNVYVGFFTSRYAQATFSDVTFTTINPSDDAPAEEKPIEELVTNAAFNSKTATGSSDYEFRFTANCDGVLSIWDSEDNAIATDVAVAANTVVKPATTTLNVGKNSFRYVFTPDAGYIPEKDMVMSSYEPIEGTFTVTYRTYGVEGQSIYVAPGKYGVGTKEDPMSIYDAVKYVQPGQTIVVMEGTYYLEKTVKVERGVNGTADKPIQMVADTEASSRPVFDFQGLCAGMVLAGDYWYFQGFDVTNSANAQKGIQLSGKYNTMDNIMTYHNGNTGLQVSRYLTTDEFDMWPAYNLILNCTSYGNADAGYEDADGFAAKLTVGDGNVFDGCISYNNADDGWDLFAKVQSGSIGAVTIKNSVAYGNGYLEDGTNAGNGNGFKLGGDSMSGKHVLENCVAFDNKAKGIDSNSCPDINVINCTTFNNESYNIALYTNSAKNTDFSATGVLSYRTYMKDNVEQFKLLGTQDKTKVDNDTNYFWNYEGTAKNSATTVTDDWFESVDTAMDYATHVYASHKVTRNADNTINMNGLLVLTDKAAANTGARMTGTPSAKIEIPEGIKGHKTISITGKDVVKGNTTDVAVIQGTSTDIVWTIDADASTFDYIMVDDVVLDASKYTVVANGNTTVVTFKASYIKSLKAAEHTFRACFTDGYIAETKLEVLPKTGDFSRNMIAVYAGIMLMALLAAAVVLFEKKRKRV</sequence>
<proteinExistence type="inferred from homology"/>
<evidence type="ECO:0000256" key="10">
    <source>
        <dbReference type="ARBA" id="ARBA00038263"/>
    </source>
</evidence>